<evidence type="ECO:0000313" key="10">
    <source>
        <dbReference type="EMBL" id="CCO66071.1"/>
    </source>
</evidence>
<dbReference type="GeneID" id="19014840"/>
<dbReference type="InterPro" id="IPR021133">
    <property type="entry name" value="HEAT_type_2"/>
</dbReference>
<dbReference type="InterPro" id="IPR048491">
    <property type="entry name" value="XMAP215_CLASP_TOG"/>
</dbReference>
<evidence type="ECO:0000256" key="8">
    <source>
        <dbReference type="SAM" id="MobiDB-lite"/>
    </source>
</evidence>
<evidence type="ECO:0000256" key="6">
    <source>
        <dbReference type="PROSITE-ProRule" id="PRU00103"/>
    </source>
</evidence>
<dbReference type="SMART" id="SM01349">
    <property type="entry name" value="TOG"/>
    <property type="match status" value="3"/>
</dbReference>
<proteinExistence type="inferred from homology"/>
<dbReference type="EMBL" id="FO082272">
    <property type="protein sequence ID" value="CCO66071.1"/>
    <property type="molecule type" value="Genomic_DNA"/>
</dbReference>
<dbReference type="STRING" id="41875.K8FEA1"/>
<feature type="domain" description="TOG" evidence="9">
    <location>
        <begin position="638"/>
        <end position="884"/>
    </location>
</feature>
<dbReference type="InterPro" id="IPR016024">
    <property type="entry name" value="ARM-type_fold"/>
</dbReference>
<evidence type="ECO:0000256" key="7">
    <source>
        <dbReference type="SAM" id="Coils"/>
    </source>
</evidence>
<dbReference type="GO" id="GO:0030951">
    <property type="term" value="P:establishment or maintenance of microtubule cytoskeleton polarity"/>
    <property type="evidence" value="ECO:0007669"/>
    <property type="project" value="InterPro"/>
</dbReference>
<dbReference type="GO" id="GO:0061863">
    <property type="term" value="F:microtubule plus end polymerase"/>
    <property type="evidence" value="ECO:0007669"/>
    <property type="project" value="InterPro"/>
</dbReference>
<dbReference type="PROSITE" id="PS50077">
    <property type="entry name" value="HEAT_REPEAT"/>
    <property type="match status" value="1"/>
</dbReference>
<dbReference type="GO" id="GO:0046785">
    <property type="term" value="P:microtubule polymerization"/>
    <property type="evidence" value="ECO:0007669"/>
    <property type="project" value="InterPro"/>
</dbReference>
<dbReference type="GO" id="GO:0005856">
    <property type="term" value="C:cytoskeleton"/>
    <property type="evidence" value="ECO:0007669"/>
    <property type="project" value="UniProtKB-SubCell"/>
</dbReference>
<reference evidence="10 11" key="1">
    <citation type="submission" date="2011-10" db="EMBL/GenBank/DDBJ databases">
        <authorList>
            <person name="Genoscope - CEA"/>
        </authorList>
    </citation>
    <scope>NUCLEOTIDE SEQUENCE [LARGE SCALE GENOMIC DNA]</scope>
    <source>
        <strain evidence="10 11">RCC 1105</strain>
    </source>
</reference>
<keyword evidence="2" id="KW-0963">Cytoplasm</keyword>
<evidence type="ECO:0000313" key="11">
    <source>
        <dbReference type="Proteomes" id="UP000198341"/>
    </source>
</evidence>
<dbReference type="RefSeq" id="XP_007511983.1">
    <property type="nucleotide sequence ID" value="XM_007511921.1"/>
</dbReference>
<gene>
    <name evidence="10" type="ORF">Bathy07g03510</name>
</gene>
<evidence type="ECO:0000256" key="3">
    <source>
        <dbReference type="ARBA" id="ARBA00022737"/>
    </source>
</evidence>
<sequence>MSFENNFNEEEEEILKATVKLSFAAQCQHAHWKVRSRAYESMVSSSSFDDDFAKDGKKETNTNDYEKNFEIIDYFKEAMHKIVSETNANALDVALERTNQRLRKMIDRELVSFLFTSSSSSKSEGGVKEFAEDVGAKVLPALVSKAFFGRPKAVSFATETFCLFVEMEQSELAIEVLSKASGHKVPKVALAASKCLALACEQFGCGKRGALNWMKCLDGAKEAIGHRDEKVRNEGKRVIVECAKWVGDQVVMEKMKDKLSKTMKGEVEASLAKETADGKERGSMKATRFLISLQKEMRTKKTTTSTSEGSKEDSVTEKVEAVAGADDLNEDPYDSAEPFSVLKALDKPSTDEDIPKFWEAVVSSNWRHRLHALKQLTDACSSSARLQKEEFMELQKVLKKVISKDANANCVAEASKSIEKLCLNARADFSKDAKMLLSALLDKLKDKNAFVTSAIANTLDAISLRCFAFCDSPEDVVKYGLQHKVGKAKLETLKWLTRSSASFSLQEAKKTISASELVATVVKLLEDKDPETRKASQEFLGTLAGRAGGMKTLSSQHLAGVDDSKMKKMNEICAKITPALPSANSTAPTKAGAGENVAAAPKRKQERSDRKNASTSSSSGNNINKKNNNNNTGCCAADLSLKITDALLRDTADGNWKRRSAALDKLKSILDSAPSNIEVFGLDALFSALRARFTDSNANLASQALQLAGQFALKCGENVEKVGRLVLSDCAKHVGDSKRFVREAAFSLISDWGVAVGEAVVLEQFANKFVELATSSSNSSSVGTLCADGKREAMDFCRETIEAIEKNAATAKAADDIALLLQPAMAFAAVGFKDKSSDVRVAASNLFETAMKMERTIDAASSSSNSTTSSSIKKKRTVTREDALKAIEKLPHGLCSAIDARINKEFPIDFTSNGAITTSSAMKKPAALNIPENYKNLGTVEKVFVPPSAQKPTEKFAERKSILDDDNMDVDNLEVMFDNAVKENVSRSSSGDFFQMCDLKQLNVDGGKDLEPPVTPPARPSIWDQALARATADEDDECVEGLKALCHEMNAHAMSDAFKHEISGTIGPLLMFLSDELPIFFENAVKAKKKCEKHKKSKTNKKIEEEREEYETLLRGCKYALMTMHAVLKESILANGASEATTRNVLASVLSQLVLAMDNSSSISSFESTTTVLESSDYLNALNALAEKAMENFSKTNSMVSLIKLLSGEGVPDFSSLGDANAATTTTTAHHLSKKNANAENTEAKVALFETLVAKCLVKLAFQLEELVESGINVASIFSAVHEFYSFKGEEFILEGERDDEYGNKNIRIVRAVVHEVCKLIGPSAEKYAKLALTGMNVKIPELESESDQLPSLLRQVRASLKILSGEDEIESKVREELSGIFAKIGDKDTTVQGLEQLYDFTKCEEKISRVDVNEHLRQTSSAFQAYVNRGLAKVENSRKKKLLSVSSSTPSAAISEKENGGSSFAFRETPRNFGSSFASQGKSTGGSASKGFKLSPRDVNIAATTTTTAPAAEKSPVAKAKSAAEEFRERMNALTKRKATN</sequence>
<dbReference type="InterPro" id="IPR011989">
    <property type="entry name" value="ARM-like"/>
</dbReference>
<dbReference type="InterPro" id="IPR045110">
    <property type="entry name" value="XMAP215"/>
</dbReference>
<feature type="region of interest" description="Disordered" evidence="8">
    <location>
        <begin position="580"/>
        <end position="627"/>
    </location>
</feature>
<dbReference type="KEGG" id="bpg:Bathy07g03510"/>
<dbReference type="eggNOG" id="KOG1820">
    <property type="taxonomic scope" value="Eukaryota"/>
</dbReference>
<keyword evidence="4" id="KW-0206">Cytoskeleton</keyword>
<feature type="coiled-coil region" evidence="7">
    <location>
        <begin position="1089"/>
        <end position="1116"/>
    </location>
</feature>
<evidence type="ECO:0000256" key="5">
    <source>
        <dbReference type="ARBA" id="ARBA00025722"/>
    </source>
</evidence>
<feature type="region of interest" description="Disordered" evidence="8">
    <location>
        <begin position="1446"/>
        <end position="1542"/>
    </location>
</feature>
<evidence type="ECO:0000256" key="1">
    <source>
        <dbReference type="ARBA" id="ARBA00004245"/>
    </source>
</evidence>
<dbReference type="Pfam" id="PF21041">
    <property type="entry name" value="XMAP215_CLASP_TOG"/>
    <property type="match status" value="2"/>
</dbReference>
<feature type="compositionally biased region" description="Low complexity" evidence="8">
    <location>
        <begin position="1503"/>
        <end position="1513"/>
    </location>
</feature>
<dbReference type="PANTHER" id="PTHR12609">
    <property type="entry name" value="MICROTUBULE ASSOCIATED PROTEIN XMAP215"/>
    <property type="match status" value="1"/>
</dbReference>
<feature type="compositionally biased region" description="Low complexity" evidence="8">
    <location>
        <begin position="613"/>
        <end position="627"/>
    </location>
</feature>
<feature type="compositionally biased region" description="Polar residues" evidence="8">
    <location>
        <begin position="1473"/>
        <end position="1488"/>
    </location>
</feature>
<comment type="subcellular location">
    <subcellularLocation>
        <location evidence="1">Cytoplasm</location>
        <location evidence="1">Cytoskeleton</location>
    </subcellularLocation>
</comment>
<feature type="repeat" description="HEAT" evidence="6">
    <location>
        <begin position="517"/>
        <end position="555"/>
    </location>
</feature>
<feature type="compositionally biased region" description="Basic and acidic residues" evidence="8">
    <location>
        <begin position="1523"/>
        <end position="1532"/>
    </location>
</feature>
<dbReference type="SUPFAM" id="SSF48371">
    <property type="entry name" value="ARM repeat"/>
    <property type="match status" value="1"/>
</dbReference>
<dbReference type="OrthoDB" id="205662at2759"/>
<keyword evidence="3" id="KW-0677">Repeat</keyword>
<dbReference type="Proteomes" id="UP000198341">
    <property type="component" value="Chromosome 7"/>
</dbReference>
<dbReference type="InterPro" id="IPR034085">
    <property type="entry name" value="TOG"/>
</dbReference>
<keyword evidence="7" id="KW-0175">Coiled coil</keyword>
<feature type="region of interest" description="Disordered" evidence="8">
    <location>
        <begin position="298"/>
        <end position="317"/>
    </location>
</feature>
<evidence type="ECO:0000259" key="9">
    <source>
        <dbReference type="SMART" id="SM01349"/>
    </source>
</evidence>
<name>K8FEA1_9CHLO</name>
<feature type="domain" description="TOG" evidence="9">
    <location>
        <begin position="340"/>
        <end position="582"/>
    </location>
</feature>
<dbReference type="GO" id="GO:0051010">
    <property type="term" value="F:microtubule plus-end binding"/>
    <property type="evidence" value="ECO:0007669"/>
    <property type="project" value="InterPro"/>
</dbReference>
<keyword evidence="11" id="KW-1185">Reference proteome</keyword>
<feature type="compositionally biased region" description="Low complexity" evidence="8">
    <location>
        <begin position="1446"/>
        <end position="1455"/>
    </location>
</feature>
<evidence type="ECO:0000256" key="2">
    <source>
        <dbReference type="ARBA" id="ARBA00022490"/>
    </source>
</evidence>
<accession>K8FEA1</accession>
<protein>
    <recommendedName>
        <fullName evidence="9">TOG domain-containing protein</fullName>
    </recommendedName>
</protein>
<comment type="similarity">
    <text evidence="5">Belongs to the TOG/XMAP215 family.</text>
</comment>
<feature type="domain" description="TOG" evidence="9">
    <location>
        <begin position="6"/>
        <end position="280"/>
    </location>
</feature>
<organism evidence="10 11">
    <name type="scientific">Bathycoccus prasinos</name>
    <dbReference type="NCBI Taxonomy" id="41875"/>
    <lineage>
        <taxon>Eukaryota</taxon>
        <taxon>Viridiplantae</taxon>
        <taxon>Chlorophyta</taxon>
        <taxon>Mamiellophyceae</taxon>
        <taxon>Mamiellales</taxon>
        <taxon>Bathycoccaceae</taxon>
        <taxon>Bathycoccus</taxon>
    </lineage>
</organism>
<dbReference type="GO" id="GO:0007051">
    <property type="term" value="P:spindle organization"/>
    <property type="evidence" value="ECO:0007669"/>
    <property type="project" value="InterPro"/>
</dbReference>
<dbReference type="Gene3D" id="1.25.10.10">
    <property type="entry name" value="Leucine-rich Repeat Variant"/>
    <property type="match status" value="3"/>
</dbReference>
<evidence type="ECO:0000256" key="4">
    <source>
        <dbReference type="ARBA" id="ARBA00023212"/>
    </source>
</evidence>